<gene>
    <name evidence="1" type="ORF">T05_11470</name>
</gene>
<evidence type="ECO:0000313" key="2">
    <source>
        <dbReference type="Proteomes" id="UP000055048"/>
    </source>
</evidence>
<dbReference type="OrthoDB" id="10274350at2759"/>
<dbReference type="EMBL" id="JYDJ01000231">
    <property type="protein sequence ID" value="KRX39518.1"/>
    <property type="molecule type" value="Genomic_DNA"/>
</dbReference>
<organism evidence="1 2">
    <name type="scientific">Trichinella murrelli</name>
    <dbReference type="NCBI Taxonomy" id="144512"/>
    <lineage>
        <taxon>Eukaryota</taxon>
        <taxon>Metazoa</taxon>
        <taxon>Ecdysozoa</taxon>
        <taxon>Nematoda</taxon>
        <taxon>Enoplea</taxon>
        <taxon>Dorylaimia</taxon>
        <taxon>Trichinellida</taxon>
        <taxon>Trichinellidae</taxon>
        <taxon>Trichinella</taxon>
    </lineage>
</organism>
<dbReference type="Proteomes" id="UP000055048">
    <property type="component" value="Unassembled WGS sequence"/>
</dbReference>
<protein>
    <submittedName>
        <fullName evidence="1">Uncharacterized protein</fullName>
    </submittedName>
</protein>
<name>A0A0V0TKT5_9BILA</name>
<proteinExistence type="predicted"/>
<accession>A0A0V0TKT5</accession>
<keyword evidence="2" id="KW-1185">Reference proteome</keyword>
<dbReference type="AlphaFoldDB" id="A0A0V0TKT5"/>
<reference evidence="1 2" key="1">
    <citation type="submission" date="2015-01" db="EMBL/GenBank/DDBJ databases">
        <title>Evolution of Trichinella species and genotypes.</title>
        <authorList>
            <person name="Korhonen P.K."/>
            <person name="Edoardo P."/>
            <person name="Giuseppe L.R."/>
            <person name="Gasser R.B."/>
        </authorList>
    </citation>
    <scope>NUCLEOTIDE SEQUENCE [LARGE SCALE GENOMIC DNA]</scope>
    <source>
        <strain evidence="1">ISS417</strain>
    </source>
</reference>
<evidence type="ECO:0000313" key="1">
    <source>
        <dbReference type="EMBL" id="KRX39518.1"/>
    </source>
</evidence>
<comment type="caution">
    <text evidence="1">The sequence shown here is derived from an EMBL/GenBank/DDBJ whole genome shotgun (WGS) entry which is preliminary data.</text>
</comment>
<sequence>MHAADLQLQFKGVSAYEVPHHSSAGKLGAANWRLAYGCTGSAISKLINRSRHVWKCRISAFMLAQSNKALQTIAYAYKASAGRMNSSGKYSRKFDIRDPA</sequence>